<dbReference type="Proteomes" id="UP000182841">
    <property type="component" value="Unassembled WGS sequence"/>
</dbReference>
<dbReference type="AlphaFoldDB" id="A0A1H9PSP3"/>
<name>A0A1H9PSP3_9ACTN</name>
<dbReference type="RefSeq" id="WP_074998980.1">
    <property type="nucleotide sequence ID" value="NZ_FOGO01000002.1"/>
</dbReference>
<evidence type="ECO:0000313" key="1">
    <source>
        <dbReference type="EMBL" id="SER51247.1"/>
    </source>
</evidence>
<proteinExistence type="predicted"/>
<evidence type="ECO:0000313" key="2">
    <source>
        <dbReference type="Proteomes" id="UP000182841"/>
    </source>
</evidence>
<keyword evidence="2" id="KW-1185">Reference proteome</keyword>
<dbReference type="OrthoDB" id="4268914at2"/>
<dbReference type="STRING" id="943816.AN217_02010"/>
<gene>
    <name evidence="1" type="ORF">SAMN05421870_102226</name>
</gene>
<dbReference type="EMBL" id="FOGO01000002">
    <property type="protein sequence ID" value="SER51247.1"/>
    <property type="molecule type" value="Genomic_DNA"/>
</dbReference>
<accession>A0A1H9PSP3</accession>
<sequence length="73" mass="7501">MSGVVGAGYCLPCGERRAETVVVALVHANSGPGRAVEACLPHAREYATAPEAPQWLRDDLAVLDALDALDAGG</sequence>
<reference evidence="2" key="1">
    <citation type="submission" date="2016-10" db="EMBL/GenBank/DDBJ databases">
        <authorList>
            <person name="Varghese N."/>
            <person name="Submissions S."/>
        </authorList>
    </citation>
    <scope>NUCLEOTIDE SEQUENCE [LARGE SCALE GENOMIC DNA]</scope>
    <source>
        <strain evidence="2">CGMCC 4.6825</strain>
    </source>
</reference>
<protein>
    <submittedName>
        <fullName evidence="1">Uncharacterized protein</fullName>
    </submittedName>
</protein>
<organism evidence="1 2">
    <name type="scientific">Streptomyces qinglanensis</name>
    <dbReference type="NCBI Taxonomy" id="943816"/>
    <lineage>
        <taxon>Bacteria</taxon>
        <taxon>Bacillati</taxon>
        <taxon>Actinomycetota</taxon>
        <taxon>Actinomycetes</taxon>
        <taxon>Kitasatosporales</taxon>
        <taxon>Streptomycetaceae</taxon>
        <taxon>Streptomyces</taxon>
    </lineage>
</organism>